<gene>
    <name evidence="7" type="ORF">FHW20_004506</name>
</gene>
<dbReference type="InterPro" id="IPR030678">
    <property type="entry name" value="Peptide/Ni-bd"/>
</dbReference>
<dbReference type="PANTHER" id="PTHR30290">
    <property type="entry name" value="PERIPLASMIC BINDING COMPONENT OF ABC TRANSPORTER"/>
    <property type="match status" value="1"/>
</dbReference>
<dbReference type="Proteomes" id="UP000578622">
    <property type="component" value="Unassembled WGS sequence"/>
</dbReference>
<name>A0ABR6AVM9_9HYPH</name>
<dbReference type="Gene3D" id="3.40.190.10">
    <property type="entry name" value="Periplasmic binding protein-like II"/>
    <property type="match status" value="1"/>
</dbReference>
<evidence type="ECO:0000313" key="7">
    <source>
        <dbReference type="EMBL" id="MBA8853524.1"/>
    </source>
</evidence>
<accession>A0ABR6AVM9</accession>
<dbReference type="Gene3D" id="3.10.105.10">
    <property type="entry name" value="Dipeptide-binding Protein, Domain 3"/>
    <property type="match status" value="1"/>
</dbReference>
<dbReference type="Pfam" id="PF00496">
    <property type="entry name" value="SBP_bac_5"/>
    <property type="match status" value="1"/>
</dbReference>
<evidence type="ECO:0000256" key="3">
    <source>
        <dbReference type="ARBA" id="ARBA00022448"/>
    </source>
</evidence>
<comment type="caution">
    <text evidence="7">The sequence shown here is derived from an EMBL/GenBank/DDBJ whole genome shotgun (WGS) entry which is preliminary data.</text>
</comment>
<proteinExistence type="inferred from homology"/>
<keyword evidence="8" id="KW-1185">Reference proteome</keyword>
<evidence type="ECO:0000313" key="8">
    <source>
        <dbReference type="Proteomes" id="UP000578622"/>
    </source>
</evidence>
<dbReference type="InterPro" id="IPR000914">
    <property type="entry name" value="SBP_5_dom"/>
</dbReference>
<keyword evidence="5" id="KW-0574">Periplasm</keyword>
<protein>
    <submittedName>
        <fullName evidence="7">Peptide/nickel transport system substrate-binding protein</fullName>
    </submittedName>
</protein>
<comment type="subcellular location">
    <subcellularLocation>
        <location evidence="1">Periplasm</location>
    </subcellularLocation>
</comment>
<keyword evidence="4" id="KW-0732">Signal</keyword>
<dbReference type="PIRSF" id="PIRSF002741">
    <property type="entry name" value="MppA"/>
    <property type="match status" value="1"/>
</dbReference>
<dbReference type="InterPro" id="IPR039424">
    <property type="entry name" value="SBP_5"/>
</dbReference>
<evidence type="ECO:0000259" key="6">
    <source>
        <dbReference type="Pfam" id="PF00496"/>
    </source>
</evidence>
<dbReference type="SUPFAM" id="SSF53850">
    <property type="entry name" value="Periplasmic binding protein-like II"/>
    <property type="match status" value="1"/>
</dbReference>
<dbReference type="EMBL" id="JACGXG010000012">
    <property type="protein sequence ID" value="MBA8853524.1"/>
    <property type="molecule type" value="Genomic_DNA"/>
</dbReference>
<keyword evidence="3" id="KW-0813">Transport</keyword>
<evidence type="ECO:0000256" key="1">
    <source>
        <dbReference type="ARBA" id="ARBA00004418"/>
    </source>
</evidence>
<evidence type="ECO:0000256" key="5">
    <source>
        <dbReference type="ARBA" id="ARBA00022764"/>
    </source>
</evidence>
<dbReference type="RefSeq" id="WP_112672668.1">
    <property type="nucleotide sequence ID" value="NZ_JACGXG010000012.1"/>
</dbReference>
<organism evidence="7 8">
    <name type="scientific">Brucella intermedia</name>
    <dbReference type="NCBI Taxonomy" id="94625"/>
    <lineage>
        <taxon>Bacteria</taxon>
        <taxon>Pseudomonadati</taxon>
        <taxon>Pseudomonadota</taxon>
        <taxon>Alphaproteobacteria</taxon>
        <taxon>Hyphomicrobiales</taxon>
        <taxon>Brucellaceae</taxon>
        <taxon>Brucella/Ochrobactrum group</taxon>
        <taxon>Brucella</taxon>
    </lineage>
</organism>
<comment type="similarity">
    <text evidence="2">Belongs to the bacterial solute-binding protein 5 family.</text>
</comment>
<dbReference type="CDD" id="cd08498">
    <property type="entry name" value="PBP2_NikA_DppA_OppA_like_2"/>
    <property type="match status" value="1"/>
</dbReference>
<evidence type="ECO:0000256" key="4">
    <source>
        <dbReference type="ARBA" id="ARBA00022729"/>
    </source>
</evidence>
<feature type="domain" description="Solute-binding protein family 5" evidence="6">
    <location>
        <begin position="74"/>
        <end position="428"/>
    </location>
</feature>
<evidence type="ECO:0000256" key="2">
    <source>
        <dbReference type="ARBA" id="ARBA00005695"/>
    </source>
</evidence>
<sequence length="530" mass="57553">MKVYGQIRPALIVAGLGLSVLGSLAVLPASAQALKVATAYKLMTLDPHYADLNENASLLSHIYERLVYQDEKMQPVPGLAVSWKQISDTQWEFKLRENVKFHDGSPFTAQDVIATIERIQDFLKPPSGGMAAYTQSIKSITAPDPLTVIFETNVPAPALPLSLSSVFITRHQDSGFKTTDELNSGSAVIGTGPYKFASWQSGETLKLTRNDEYWGSKPGWSDVTFRVVESPAARVAALATGDVDLADFIPARDVDTLKRRGASIESTSAARSNFLQFDTGREKLPGVTDKEGKPIANPFKDVRVRKALTMATDRDFLAQKILLGYGTAAAQLFPNGLPGTSPKLTVRKPDFEDAKDLLAQAGYADGFNVMLGGPGGRYPGDSESLQAIAQNWARIGVKVQPAVAPFSVYANKLTQGDYPVWYAGCSGDAVTICLNAVLASRDDKRKSGSLNYGDYRNPKFDEMLVRAEAIEVGPRRDEAVAQASELVMSDYPIIPLYHFHHIAGYGKRVASYTVHPRGWTTAMQASPAGE</sequence>
<reference evidence="7 8" key="1">
    <citation type="submission" date="2020-07" db="EMBL/GenBank/DDBJ databases">
        <title>Genomic Encyclopedia of Type Strains, Phase IV (KMG-V): Genome sequencing to study the core and pangenomes of soil and plant-associated prokaryotes.</title>
        <authorList>
            <person name="Whitman W."/>
        </authorList>
    </citation>
    <scope>NUCLEOTIDE SEQUENCE [LARGE SCALE GENOMIC DNA]</scope>
    <source>
        <strain evidence="7 8">RH4WT92</strain>
    </source>
</reference>
<dbReference type="PANTHER" id="PTHR30290:SF9">
    <property type="entry name" value="OLIGOPEPTIDE-BINDING PROTEIN APPA"/>
    <property type="match status" value="1"/>
</dbReference>